<dbReference type="RefSeq" id="WP_114772290.1">
    <property type="nucleotide sequence ID" value="NZ_QQBB01000011.1"/>
</dbReference>
<gene>
    <name evidence="2" type="ORF">DES45_1115</name>
</gene>
<evidence type="ECO:0000256" key="1">
    <source>
        <dbReference type="SAM" id="SignalP"/>
    </source>
</evidence>
<sequence>MRPPALSFALAALLIASTAHAEPGGPQTGEDRMQALPVEMVRTLQIMQDQVATGSTTAHVAQRTLLGHIDERFAALDMKVWDSSKNVRAAVVFVLSGGRPHILRKLASLNAIGASDRSLVQGALAYVEGREGDAKHYLAEIDLASLPPALAGQVALVQSALTVRDDPAKSVELLDYVRLLVPGTLIEEAALRREIFVVSQMGNVGKFEALSRQYLRRFRSSVYAGNFRQRFATALSHLDFAKDQQQFPRLVAILSELDVDSQRDLYLLIARSAVDQGQTKAAILASDKAYELATSDIPSATRAKLYKAAAVIVTAEGFENGVAELRKIDRELLSQSDAALLESALSLAGTIRKVPEKVATAAAGGPPLAAGEPSQIEVPLPAISRAQKALERVDQLFRK</sequence>
<dbReference type="Proteomes" id="UP000254925">
    <property type="component" value="Unassembled WGS sequence"/>
</dbReference>
<feature type="chain" id="PRO_5016753778" evidence="1">
    <location>
        <begin position="22"/>
        <end position="399"/>
    </location>
</feature>
<keyword evidence="1" id="KW-0732">Signal</keyword>
<keyword evidence="3" id="KW-1185">Reference proteome</keyword>
<feature type="signal peptide" evidence="1">
    <location>
        <begin position="1"/>
        <end position="21"/>
    </location>
</feature>
<reference evidence="2 3" key="1">
    <citation type="submission" date="2018-07" db="EMBL/GenBank/DDBJ databases">
        <title>Genomic Encyclopedia of Type Strains, Phase IV (KMG-IV): sequencing the most valuable type-strain genomes for metagenomic binning, comparative biology and taxonomic classification.</title>
        <authorList>
            <person name="Goeker M."/>
        </authorList>
    </citation>
    <scope>NUCLEOTIDE SEQUENCE [LARGE SCALE GENOMIC DNA]</scope>
    <source>
        <strain evidence="2 3">DSM 14364</strain>
    </source>
</reference>
<dbReference type="OrthoDB" id="9812933at2"/>
<evidence type="ECO:0000313" key="3">
    <source>
        <dbReference type="Proteomes" id="UP000254925"/>
    </source>
</evidence>
<evidence type="ECO:0000313" key="2">
    <source>
        <dbReference type="EMBL" id="RDI54829.1"/>
    </source>
</evidence>
<name>A0A370HCN1_9HYPH</name>
<dbReference type="AlphaFoldDB" id="A0A370HCN1"/>
<protein>
    <submittedName>
        <fullName evidence="2">Chemotaxis protein MotC</fullName>
    </submittedName>
</protein>
<comment type="caution">
    <text evidence="2">The sequence shown here is derived from an EMBL/GenBank/DDBJ whole genome shotgun (WGS) entry which is preliminary data.</text>
</comment>
<dbReference type="EMBL" id="QQBB01000011">
    <property type="protein sequence ID" value="RDI54829.1"/>
    <property type="molecule type" value="Genomic_DNA"/>
</dbReference>
<organism evidence="2 3">
    <name type="scientific">Microvirga subterranea</name>
    <dbReference type="NCBI Taxonomy" id="186651"/>
    <lineage>
        <taxon>Bacteria</taxon>
        <taxon>Pseudomonadati</taxon>
        <taxon>Pseudomonadota</taxon>
        <taxon>Alphaproteobacteria</taxon>
        <taxon>Hyphomicrobiales</taxon>
        <taxon>Methylobacteriaceae</taxon>
        <taxon>Microvirga</taxon>
    </lineage>
</organism>
<accession>A0A370HCN1</accession>
<proteinExistence type="predicted"/>